<evidence type="ECO:0000256" key="1">
    <source>
        <dbReference type="ARBA" id="ARBA00022737"/>
    </source>
</evidence>
<name>A0AAV8XRU0_9CUCU</name>
<dbReference type="SUPFAM" id="SSF48371">
    <property type="entry name" value="ARM repeat"/>
    <property type="match status" value="1"/>
</dbReference>
<dbReference type="PANTHER" id="PTHR46618">
    <property type="entry name" value="ARMADILLO REPEAT-CONTAINING PROTEIN 3"/>
    <property type="match status" value="1"/>
</dbReference>
<dbReference type="PANTHER" id="PTHR46618:SF1">
    <property type="entry name" value="ARMADILLO REPEAT-CONTAINING PROTEIN 3"/>
    <property type="match status" value="1"/>
</dbReference>
<reference evidence="2" key="1">
    <citation type="journal article" date="2023" name="Insect Mol. Biol.">
        <title>Genome sequencing provides insights into the evolution of gene families encoding plant cell wall-degrading enzymes in longhorned beetles.</title>
        <authorList>
            <person name="Shin N.R."/>
            <person name="Okamura Y."/>
            <person name="Kirsch R."/>
            <person name="Pauchet Y."/>
        </authorList>
    </citation>
    <scope>NUCLEOTIDE SEQUENCE</scope>
    <source>
        <strain evidence="2">RBIC_L_NR</strain>
    </source>
</reference>
<keyword evidence="1" id="KW-0677">Repeat</keyword>
<dbReference type="InterPro" id="IPR011989">
    <property type="entry name" value="ARM-like"/>
</dbReference>
<dbReference type="Proteomes" id="UP001162156">
    <property type="component" value="Unassembled WGS sequence"/>
</dbReference>
<organism evidence="2 3">
    <name type="scientific">Rhamnusium bicolor</name>
    <dbReference type="NCBI Taxonomy" id="1586634"/>
    <lineage>
        <taxon>Eukaryota</taxon>
        <taxon>Metazoa</taxon>
        <taxon>Ecdysozoa</taxon>
        <taxon>Arthropoda</taxon>
        <taxon>Hexapoda</taxon>
        <taxon>Insecta</taxon>
        <taxon>Pterygota</taxon>
        <taxon>Neoptera</taxon>
        <taxon>Endopterygota</taxon>
        <taxon>Coleoptera</taxon>
        <taxon>Polyphaga</taxon>
        <taxon>Cucujiformia</taxon>
        <taxon>Chrysomeloidea</taxon>
        <taxon>Cerambycidae</taxon>
        <taxon>Lepturinae</taxon>
        <taxon>Rhagiini</taxon>
        <taxon>Rhamnusium</taxon>
    </lineage>
</organism>
<proteinExistence type="predicted"/>
<accession>A0AAV8XRU0</accession>
<sequence>MYISHSDTYVREFCVSILSKLAASCRITCLIFKIDLFNPIFSTIKTTNNLTLLESTLELLYILTNAPAALSILPDMTNFEMSIIMTLLDSPEKKISDIAFEIVRKLTYLGLEVFQKMFRTEKLVEKMFDVIMNAGKLEYHQKALNIILNSIKCEETSSYFIKSLEFLKFCQWVKTCDQDYLLPCVTIFEKLSKMPPIKQMLFDLSVEDSILYFLRSMDKDVLNMTCEAISNMSTHKYCCERMVTPTVLKELMQILRGDPENKFALKTIYDLTRRNLNTLDMICTIEAQDVLLNYFKNGVNMLPEESF</sequence>
<dbReference type="Gene3D" id="1.25.10.10">
    <property type="entry name" value="Leucine-rich Repeat Variant"/>
    <property type="match status" value="1"/>
</dbReference>
<dbReference type="EMBL" id="JANEYF010002891">
    <property type="protein sequence ID" value="KAJ8941208.1"/>
    <property type="molecule type" value="Genomic_DNA"/>
</dbReference>
<evidence type="ECO:0000313" key="3">
    <source>
        <dbReference type="Proteomes" id="UP001162156"/>
    </source>
</evidence>
<gene>
    <name evidence="2" type="ORF">NQ314_010466</name>
</gene>
<dbReference type="InterPro" id="IPR016024">
    <property type="entry name" value="ARM-type_fold"/>
</dbReference>
<dbReference type="AlphaFoldDB" id="A0AAV8XRU0"/>
<comment type="caution">
    <text evidence="2">The sequence shown here is derived from an EMBL/GenBank/DDBJ whole genome shotgun (WGS) entry which is preliminary data.</text>
</comment>
<protein>
    <submittedName>
        <fullName evidence="2">Uncharacterized protein</fullName>
    </submittedName>
</protein>
<dbReference type="InterPro" id="IPR052441">
    <property type="entry name" value="Armadillo-Ser/Thr_Kinase"/>
</dbReference>
<evidence type="ECO:0000313" key="2">
    <source>
        <dbReference type="EMBL" id="KAJ8941208.1"/>
    </source>
</evidence>
<keyword evidence="3" id="KW-1185">Reference proteome</keyword>